<evidence type="ECO:0000313" key="3">
    <source>
        <dbReference type="Proteomes" id="UP000694428"/>
    </source>
</evidence>
<protein>
    <submittedName>
        <fullName evidence="2">Uncharacterized protein</fullName>
    </submittedName>
</protein>
<accession>A0A8C9LFQ8</accession>
<dbReference type="Proteomes" id="UP000694428">
    <property type="component" value="Unplaced"/>
</dbReference>
<proteinExistence type="predicted"/>
<name>A0A8C9LFQ8_PAVCR</name>
<feature type="region of interest" description="Disordered" evidence="1">
    <location>
        <begin position="1"/>
        <end position="35"/>
    </location>
</feature>
<organism evidence="2 3">
    <name type="scientific">Pavo cristatus</name>
    <name type="common">Indian peafowl</name>
    <name type="synonym">Blue peafowl</name>
    <dbReference type="NCBI Taxonomy" id="9049"/>
    <lineage>
        <taxon>Eukaryota</taxon>
        <taxon>Metazoa</taxon>
        <taxon>Chordata</taxon>
        <taxon>Craniata</taxon>
        <taxon>Vertebrata</taxon>
        <taxon>Euteleostomi</taxon>
        <taxon>Archelosauria</taxon>
        <taxon>Archosauria</taxon>
        <taxon>Dinosauria</taxon>
        <taxon>Saurischia</taxon>
        <taxon>Theropoda</taxon>
        <taxon>Coelurosauria</taxon>
        <taxon>Aves</taxon>
        <taxon>Neognathae</taxon>
        <taxon>Galloanserae</taxon>
        <taxon>Galliformes</taxon>
        <taxon>Phasianidae</taxon>
        <taxon>Phasianinae</taxon>
        <taxon>Pavo</taxon>
    </lineage>
</organism>
<reference evidence="2" key="1">
    <citation type="submission" date="2025-08" db="UniProtKB">
        <authorList>
            <consortium name="Ensembl"/>
        </authorList>
    </citation>
    <scope>IDENTIFICATION</scope>
</reference>
<keyword evidence="3" id="KW-1185">Reference proteome</keyword>
<dbReference type="AlphaFoldDB" id="A0A8C9LFQ8"/>
<reference evidence="2" key="2">
    <citation type="submission" date="2025-09" db="UniProtKB">
        <authorList>
            <consortium name="Ensembl"/>
        </authorList>
    </citation>
    <scope>IDENTIFICATION</scope>
</reference>
<dbReference type="Ensembl" id="ENSPSTT00000025138.1">
    <property type="protein sequence ID" value="ENSPSTP00000023889.1"/>
    <property type="gene ID" value="ENSPSTG00000017620.1"/>
</dbReference>
<sequence length="71" mass="7402">MSTWVKGASSLTVGLRERPPTLTSFPDAPMPPTRATHQQLVGLSSAATAGAAQRATGFARGCMRTSAGSWR</sequence>
<evidence type="ECO:0000256" key="1">
    <source>
        <dbReference type="SAM" id="MobiDB-lite"/>
    </source>
</evidence>
<evidence type="ECO:0000313" key="2">
    <source>
        <dbReference type="Ensembl" id="ENSPSTP00000023889.1"/>
    </source>
</evidence>